<evidence type="ECO:0000259" key="8">
    <source>
        <dbReference type="Pfam" id="PF02687"/>
    </source>
</evidence>
<feature type="transmembrane region" description="Helical" evidence="7">
    <location>
        <begin position="486"/>
        <end position="505"/>
    </location>
</feature>
<name>A0A841BV82_9ACTN</name>
<dbReference type="InterPro" id="IPR003838">
    <property type="entry name" value="ABC3_permease_C"/>
</dbReference>
<keyword evidence="3 7" id="KW-0812">Transmembrane</keyword>
<protein>
    <recommendedName>
        <fullName evidence="8">ABC3 transporter permease C-terminal domain-containing protein</fullName>
    </recommendedName>
</protein>
<proteinExistence type="inferred from homology"/>
<sequence>MIGLVWGAIWARRAQTATVLALTLLAVGAAAAAPWYVFATSEAVSARHVAAAPPAELLLRASAVRREGPTGPVDPAEVVAQIDESLGAPHLPPITGLTINSTLKLGSTTVRPVLAARDRICDFAIVEGACATAPGEVMIGLSATDRFGLQIGDTIEVAAEGQRNNATTPLRIVGRYQATDPLEGYWLGFFGSAVTDLEPFVVAAPTIAGIANTRPTTNVDLELTPEAYTPELASRILITVERLSRLGFSIRTSADVLAKRVDSDKQNLSTGVSVSAGRLILLCWFTLLLVVRQTSTSRRGDLGLVKLRGVRRRRLWPMTLGQLIAPMTVGALLGVGAGYLTARLLAGPVVDAADQAEALRMSAFAVGAVFFGAMVVAWISEGRELGSKVAELLRDVPARVGGRIAALAEAIIMLLAVVGIWQLLAVESSRTGTAAPAVVPALIALAVGLLATRAMLWLAGRIGEWGMRNGRLTLALAGIAAQRRPALRWVVTLLVIAVAGLATAIGENLRSAPVVVDRAVQEIGVDQVLTVAAPSRLALRDAVRTADPAGTEAMAVSYFPGMIGFTTGLLAVDSARLGAVVPWRPEYGPFPVAAAEVKLLPTVVNGKLSITVSEASALSPSGWSENTKRPDGEPVAGNVLGVARLTTAQGRAVNVYWGPLVPGRHTYSAEVDRCVDGCRLGSIGITTRAPDDPNREVSAGWGTRVRLHSLVQQERELISAAQFGARMSWRTAPYDEQIGPELMGESDGLALTVPPGCPGTARGRCVMEIFPAGLAAPLAIRQAGQTFFGNEIDQPQLALVGAPKVPVRATTRAEVLPRLGREGAIVDLSQLDALYGAALTGEQLQVWLAADAPESIVDALGKAGVRVLDRQTTDQSRDRYLGEAPAAIRRFELLAAALGMLLAAGALLLAASVERRGRAAELTALRRQGLRASIVRRVGLAGYGWHAAAGVIAGLAAAALVGLLPVPPPRIFTDNWQVLPIPPGGVSGLALLLTGLGAGVVAAIVAVIAARRLSGSVGRNGGQR</sequence>
<organism evidence="9 10">
    <name type="scientific">Allocatelliglobosispora scoriae</name>
    <dbReference type="NCBI Taxonomy" id="643052"/>
    <lineage>
        <taxon>Bacteria</taxon>
        <taxon>Bacillati</taxon>
        <taxon>Actinomycetota</taxon>
        <taxon>Actinomycetes</taxon>
        <taxon>Micromonosporales</taxon>
        <taxon>Micromonosporaceae</taxon>
        <taxon>Allocatelliglobosispora</taxon>
    </lineage>
</organism>
<feature type="transmembrane region" description="Helical" evidence="7">
    <location>
        <begin position="437"/>
        <end position="459"/>
    </location>
</feature>
<feature type="domain" description="ABC3 transporter permease C-terminal" evidence="8">
    <location>
        <begin position="279"/>
        <end position="379"/>
    </location>
</feature>
<dbReference type="InterPro" id="IPR050250">
    <property type="entry name" value="Macrolide_Exporter_MacB"/>
</dbReference>
<feature type="transmembrane region" description="Helical" evidence="7">
    <location>
        <begin position="315"/>
        <end position="339"/>
    </location>
</feature>
<accession>A0A841BV82</accession>
<evidence type="ECO:0000256" key="4">
    <source>
        <dbReference type="ARBA" id="ARBA00022989"/>
    </source>
</evidence>
<feature type="transmembrane region" description="Helical" evidence="7">
    <location>
        <begin position="268"/>
        <end position="291"/>
    </location>
</feature>
<comment type="subcellular location">
    <subcellularLocation>
        <location evidence="1">Cell membrane</location>
        <topology evidence="1">Multi-pass membrane protein</topology>
    </subcellularLocation>
</comment>
<evidence type="ECO:0000313" key="9">
    <source>
        <dbReference type="EMBL" id="MBB5872104.1"/>
    </source>
</evidence>
<dbReference type="AlphaFoldDB" id="A0A841BV82"/>
<dbReference type="Proteomes" id="UP000587527">
    <property type="component" value="Unassembled WGS sequence"/>
</dbReference>
<keyword evidence="2" id="KW-1003">Cell membrane</keyword>
<comment type="caution">
    <text evidence="9">The sequence shown here is derived from an EMBL/GenBank/DDBJ whole genome shotgun (WGS) entry which is preliminary data.</text>
</comment>
<dbReference type="GO" id="GO:0022857">
    <property type="term" value="F:transmembrane transporter activity"/>
    <property type="evidence" value="ECO:0007669"/>
    <property type="project" value="TreeGrafter"/>
</dbReference>
<comment type="similarity">
    <text evidence="6">Belongs to the ABC-4 integral membrane protein family.</text>
</comment>
<evidence type="ECO:0000256" key="3">
    <source>
        <dbReference type="ARBA" id="ARBA00022692"/>
    </source>
</evidence>
<evidence type="ECO:0000256" key="2">
    <source>
        <dbReference type="ARBA" id="ARBA00022475"/>
    </source>
</evidence>
<gene>
    <name evidence="9" type="ORF">F4553_005538</name>
</gene>
<keyword evidence="4 7" id="KW-1133">Transmembrane helix</keyword>
<feature type="transmembrane region" description="Helical" evidence="7">
    <location>
        <begin position="359"/>
        <end position="379"/>
    </location>
</feature>
<feature type="transmembrane region" description="Helical" evidence="7">
    <location>
        <begin position="400"/>
        <end position="425"/>
    </location>
</feature>
<feature type="transmembrane region" description="Helical" evidence="7">
    <location>
        <begin position="986"/>
        <end position="1010"/>
    </location>
</feature>
<keyword evidence="5 7" id="KW-0472">Membrane</keyword>
<keyword evidence="10" id="KW-1185">Reference proteome</keyword>
<evidence type="ECO:0000256" key="7">
    <source>
        <dbReference type="SAM" id="Phobius"/>
    </source>
</evidence>
<evidence type="ECO:0000256" key="5">
    <source>
        <dbReference type="ARBA" id="ARBA00023136"/>
    </source>
</evidence>
<dbReference type="EMBL" id="JACHMN010000003">
    <property type="protein sequence ID" value="MBB5872104.1"/>
    <property type="molecule type" value="Genomic_DNA"/>
</dbReference>
<evidence type="ECO:0000313" key="10">
    <source>
        <dbReference type="Proteomes" id="UP000587527"/>
    </source>
</evidence>
<feature type="transmembrane region" description="Helical" evidence="7">
    <location>
        <begin position="893"/>
        <end position="913"/>
    </location>
</feature>
<evidence type="ECO:0000256" key="1">
    <source>
        <dbReference type="ARBA" id="ARBA00004651"/>
    </source>
</evidence>
<dbReference type="GO" id="GO:0005886">
    <property type="term" value="C:plasma membrane"/>
    <property type="evidence" value="ECO:0007669"/>
    <property type="project" value="UniProtKB-SubCell"/>
</dbReference>
<dbReference type="Pfam" id="PF02687">
    <property type="entry name" value="FtsX"/>
    <property type="match status" value="1"/>
</dbReference>
<dbReference type="RefSeq" id="WP_184841469.1">
    <property type="nucleotide sequence ID" value="NZ_JACHMN010000003.1"/>
</dbReference>
<reference evidence="9 10" key="1">
    <citation type="submission" date="2020-08" db="EMBL/GenBank/DDBJ databases">
        <title>Sequencing the genomes of 1000 actinobacteria strains.</title>
        <authorList>
            <person name="Klenk H.-P."/>
        </authorList>
    </citation>
    <scope>NUCLEOTIDE SEQUENCE [LARGE SCALE GENOMIC DNA]</scope>
    <source>
        <strain evidence="9 10">DSM 45362</strain>
    </source>
</reference>
<dbReference type="PANTHER" id="PTHR30572">
    <property type="entry name" value="MEMBRANE COMPONENT OF TRANSPORTER-RELATED"/>
    <property type="match status" value="1"/>
</dbReference>
<dbReference type="PANTHER" id="PTHR30572:SF4">
    <property type="entry name" value="ABC TRANSPORTER PERMEASE YTRF"/>
    <property type="match status" value="1"/>
</dbReference>
<feature type="transmembrane region" description="Helical" evidence="7">
    <location>
        <begin position="934"/>
        <end position="966"/>
    </location>
</feature>
<evidence type="ECO:0000256" key="6">
    <source>
        <dbReference type="ARBA" id="ARBA00038076"/>
    </source>
</evidence>